<dbReference type="EMBL" id="JANBVB010000115">
    <property type="protein sequence ID" value="KAJ2897474.1"/>
    <property type="molecule type" value="Genomic_DNA"/>
</dbReference>
<gene>
    <name evidence="1" type="primary">BCK1</name>
    <name evidence="1" type="ORF">IWW38_001706</name>
</gene>
<evidence type="ECO:0000313" key="1">
    <source>
        <dbReference type="EMBL" id="KAJ2897474.1"/>
    </source>
</evidence>
<dbReference type="Proteomes" id="UP001139981">
    <property type="component" value="Unassembled WGS sequence"/>
</dbReference>
<reference evidence="1" key="1">
    <citation type="submission" date="2022-07" db="EMBL/GenBank/DDBJ databases">
        <title>Phylogenomic reconstructions and comparative analyses of Kickxellomycotina fungi.</title>
        <authorList>
            <person name="Reynolds N.K."/>
            <person name="Stajich J.E."/>
            <person name="Barry K."/>
            <person name="Grigoriev I.V."/>
            <person name="Crous P."/>
            <person name="Smith M.E."/>
        </authorList>
    </citation>
    <scope>NUCLEOTIDE SEQUENCE</scope>
    <source>
        <strain evidence="1">CBS 190363</strain>
    </source>
</reference>
<sequence length="1576" mass="168300">MPGSAPPAIVTSIFARDFGLSPCDTGDSVVTPLSVVNVLPGTTIISPYTSPQMQTGAIDYPNRVPLQMAFGGDVEDLPSAGLRRVGSHVRSPSMPASLEVPLATTSDRPHSTVDQVRYDNGGLLTVFDAESVGSDYAPSESDQQHLDLVENALSASWGEERGVGDGDGGLDVWDAEEIDDTNEISSPVRIDAYETESLFSVPVTQHEDEYDYVHNEHRQQTEPTLPPTNLPALPPLQTQTSDTAITPSSQQSMQSNSATLLADKQQQQQSSAFKVKGVRHVLSYGADFDKTAATLLSSIKTDIAKKAAVAGSAANIAAAIELHQQKQQQQQQQQQQQPVPRRHEAEEATGSLSAERHTSRLSGFFGFGPRTHKTQQSPVATLAQQQQQQPQHMTLGAAGSAAGLRVVTDFQSLRGTGPAVLAAATTDPSSAEGKKSASPSTLPRRWRVPFRQRTNAAGVVSGEHSQQLSGESPLSVPMVDRGHESEASASVTPKTEGYSSQRTFRRSRYRAGTTSDIESPLTAAALLSTMDRPYSMVESSTGSSSAGGGGGLTPALVATTTTTTTTTNRPQPLSLLPPGAPQTAPKTISGCGDERQRRGQAHFMQNSSMSPTSPLFHDGHRRHSGAISNAEYSTSSTVTFSPVFVRREQDSEFTQVDISRLMSGAAIAERLVSSLSGSGSLSSAALAGDYQFAVQSADGSQWVLESDNELWTHCIRARTESPAAFVLCDSDSHQNQTTGQHHRVRFQPTLSLGEGDAASSSGSESEICSAVPFFGRHEPPVPPFARAGGYDTAGSVSPSSFVTAASNSPQVAITTSGIGQPAIDNNDEYVDDDDDDDVILADRIRNVSADTSSSLSRADSWTLMFVNKEFVVPKPSLPLSHHDLATATAPPPYYLPPFQPLAASGVDAPVVLDAASDDDNDDDELWGGAAPATGGGGDYYDDDDPVAAAMRADLAERQAAEQSDDDNRSIASSTRTLPSTMRFTRGMRATLLERRPSRNTHGRPTADMIGEQLDEYFPDHDLDRPIVQSVPMDEGLLPSHEFHIILEDDDGTAVSYQHGSGRGRRHLAKEPEEEEEGGSAPPGVGRRKSVRMLVQETRHHRHHQRRPRSRAVVVDKPAKPPRPVVRRQSTKLWGCIPEEIRPRDERGSIVLAAAAVQGGGAPRGNDEIVRRALSLLRKPEPNPQAEKDIVEAAIKCGDSSTVGSTRAHFAYERARLQQQQEETIAVDGSGGSGGAGSVNDAARALFAKYGIATAGIKIQWIKGKLIGKGSFGHVYVAINAATGEVIAVKQIRLPASLCAAATDEAAAAPVGGGSRKRRGGRAAGLLEEAIRMMYTEVELLRDLDHENVVQLLGFEVAGGVMSMFLEYVPGGTVQSLVQQHGPLPESVVHSFLRQIVAGLGYLHESGILHRDIKGANILVDETGTCKISDFGVSRKVDCTGLVAAAAMAAGDSGGGGMRKRSSIKGSGKILGTVPFMAPEVARSSLYTAAADIWSLGCVVVQMWSGRGPWDELQEPQVFFKLGRGEAPPIPDDLTEPGLEFCKNCFAADPLARWTAAELGRMQFAQVPREYEYPYAC</sequence>
<organism evidence="1 2">
    <name type="scientific">Coemansia aciculifera</name>
    <dbReference type="NCBI Taxonomy" id="417176"/>
    <lineage>
        <taxon>Eukaryota</taxon>
        <taxon>Fungi</taxon>
        <taxon>Fungi incertae sedis</taxon>
        <taxon>Zoopagomycota</taxon>
        <taxon>Kickxellomycotina</taxon>
        <taxon>Kickxellomycetes</taxon>
        <taxon>Kickxellales</taxon>
        <taxon>Kickxellaceae</taxon>
        <taxon>Coemansia</taxon>
    </lineage>
</organism>
<dbReference type="EC" id="2.7.11.25" evidence="1"/>
<accession>A0ACC1M7A2</accession>
<protein>
    <submittedName>
        <fullName evidence="1">Mitogen-activated protein kinase kinase kinase</fullName>
        <ecNumber evidence="1">2.7.11.25</ecNumber>
    </submittedName>
</protein>
<proteinExistence type="predicted"/>
<keyword evidence="1" id="KW-0808">Transferase</keyword>
<keyword evidence="2" id="KW-1185">Reference proteome</keyword>
<name>A0ACC1M7A2_9FUNG</name>
<comment type="caution">
    <text evidence="1">The sequence shown here is derived from an EMBL/GenBank/DDBJ whole genome shotgun (WGS) entry which is preliminary data.</text>
</comment>
<keyword evidence="1" id="KW-0418">Kinase</keyword>
<evidence type="ECO:0000313" key="2">
    <source>
        <dbReference type="Proteomes" id="UP001139981"/>
    </source>
</evidence>